<evidence type="ECO:0000313" key="2">
    <source>
        <dbReference type="EMBL" id="QES52993.1"/>
    </source>
</evidence>
<organism evidence="2 3">
    <name type="scientific">Streptomyces venezuelae</name>
    <dbReference type="NCBI Taxonomy" id="54571"/>
    <lineage>
        <taxon>Bacteria</taxon>
        <taxon>Bacillati</taxon>
        <taxon>Actinomycetota</taxon>
        <taxon>Actinomycetes</taxon>
        <taxon>Kitasatosporales</taxon>
        <taxon>Streptomycetaceae</taxon>
        <taxon>Streptomyces</taxon>
    </lineage>
</organism>
<name>A0A5P2DE28_STRVZ</name>
<protein>
    <recommendedName>
        <fullName evidence="1">DUF676 domain-containing protein</fullName>
    </recommendedName>
</protein>
<dbReference type="Gene3D" id="3.40.50.1820">
    <property type="entry name" value="alpha/beta hydrolase"/>
    <property type="match status" value="1"/>
</dbReference>
<feature type="domain" description="DUF676" evidence="1">
    <location>
        <begin position="114"/>
        <end position="170"/>
    </location>
</feature>
<dbReference type="SUPFAM" id="SSF53474">
    <property type="entry name" value="alpha/beta-Hydrolases"/>
    <property type="match status" value="1"/>
</dbReference>
<reference evidence="2 3" key="1">
    <citation type="submission" date="2018-05" db="EMBL/GenBank/DDBJ databases">
        <title>Streptomyces venezuelae.</title>
        <authorList>
            <person name="Kim W."/>
            <person name="Lee N."/>
            <person name="Cho B.-K."/>
        </authorList>
    </citation>
    <scope>NUCLEOTIDE SEQUENCE [LARGE SCALE GENOMIC DNA]</scope>
    <source>
        <strain evidence="2 3">ATCC 21018</strain>
    </source>
</reference>
<accession>A0A5P2DE28</accession>
<dbReference type="InterPro" id="IPR029058">
    <property type="entry name" value="AB_hydrolase_fold"/>
</dbReference>
<dbReference type="EMBL" id="CP029189">
    <property type="protein sequence ID" value="QES52993.1"/>
    <property type="molecule type" value="Genomic_DNA"/>
</dbReference>
<dbReference type="Proteomes" id="UP000324101">
    <property type="component" value="Chromosome"/>
</dbReference>
<dbReference type="InterPro" id="IPR007751">
    <property type="entry name" value="DUF676_lipase-like"/>
</dbReference>
<gene>
    <name evidence="2" type="ORF">DEJ51_00875</name>
</gene>
<dbReference type="AlphaFoldDB" id="A0A5P2DE28"/>
<evidence type="ECO:0000259" key="1">
    <source>
        <dbReference type="Pfam" id="PF05057"/>
    </source>
</evidence>
<dbReference type="Pfam" id="PF05057">
    <property type="entry name" value="DUF676"/>
    <property type="match status" value="1"/>
</dbReference>
<dbReference type="OrthoDB" id="4535652at2"/>
<proteinExistence type="predicted"/>
<dbReference type="RefSeq" id="WP_150255384.1">
    <property type="nucleotide sequence ID" value="NZ_CP029189.1"/>
</dbReference>
<sequence length="416" mass="44252">MSMPVVSIWDNTIPGAQPHHPRASAWDTVWPLTGGTAWVFYSSPGQTRVRKPVILADGFSSGKSDPDALWNGLENGEYPFISKLREAGFDLVLLGFDERSASITDNADVAIQCIEKAIVDREGSAKLTVGGFSMGGLVTRYALAKMHHDGAEHETATYLSYDTPHCGAWLPIPVQAFAHFVKDNWGTLPGFGELLGSFSRMVNSPAARQLLRWHIETVTAEPGQDQARTDFLAELERVGSWPPGVRRLGVANGTGTGAGNNIPAGVTAMRTTGAELTGTRLDTQDTGEQVVGILKKTGAAEIRITTSGLPDVDGAPGGLFPEALNLPGRPANFGTAAMLAGLLEGEPAELTYNATTFVPSISAVAAGEIDDRDALYSKIDPAGSELDHFMCASDNQGHTVITVELGEWIVDKLQTP</sequence>
<evidence type="ECO:0000313" key="3">
    <source>
        <dbReference type="Proteomes" id="UP000324101"/>
    </source>
</evidence>